<name>A0A2P2N0V5_RHIMU</name>
<protein>
    <submittedName>
        <fullName evidence="2">Uncharacterized protein</fullName>
    </submittedName>
</protein>
<accession>A0A2P2N0V5</accession>
<sequence>MHLNVQVSGFHGFMVFKLFDMLLRSFLFLRFFPNIFINEDSL</sequence>
<keyword evidence="1" id="KW-0472">Membrane</keyword>
<evidence type="ECO:0000256" key="1">
    <source>
        <dbReference type="SAM" id="Phobius"/>
    </source>
</evidence>
<reference evidence="2" key="1">
    <citation type="submission" date="2018-02" db="EMBL/GenBank/DDBJ databases">
        <title>Rhizophora mucronata_Transcriptome.</title>
        <authorList>
            <person name="Meera S.P."/>
            <person name="Sreeshan A."/>
            <person name="Augustine A."/>
        </authorList>
    </citation>
    <scope>NUCLEOTIDE SEQUENCE</scope>
    <source>
        <tissue evidence="2">Leaf</tissue>
    </source>
</reference>
<proteinExistence type="predicted"/>
<dbReference type="EMBL" id="GGEC01055616">
    <property type="protein sequence ID" value="MBX36100.1"/>
    <property type="molecule type" value="Transcribed_RNA"/>
</dbReference>
<evidence type="ECO:0000313" key="2">
    <source>
        <dbReference type="EMBL" id="MBX36100.1"/>
    </source>
</evidence>
<organism evidence="2">
    <name type="scientific">Rhizophora mucronata</name>
    <name type="common">Asiatic mangrove</name>
    <dbReference type="NCBI Taxonomy" id="61149"/>
    <lineage>
        <taxon>Eukaryota</taxon>
        <taxon>Viridiplantae</taxon>
        <taxon>Streptophyta</taxon>
        <taxon>Embryophyta</taxon>
        <taxon>Tracheophyta</taxon>
        <taxon>Spermatophyta</taxon>
        <taxon>Magnoliopsida</taxon>
        <taxon>eudicotyledons</taxon>
        <taxon>Gunneridae</taxon>
        <taxon>Pentapetalae</taxon>
        <taxon>rosids</taxon>
        <taxon>fabids</taxon>
        <taxon>Malpighiales</taxon>
        <taxon>Rhizophoraceae</taxon>
        <taxon>Rhizophora</taxon>
    </lineage>
</organism>
<keyword evidence="1" id="KW-1133">Transmembrane helix</keyword>
<keyword evidence="1" id="KW-0812">Transmembrane</keyword>
<feature type="transmembrane region" description="Helical" evidence="1">
    <location>
        <begin position="12"/>
        <end position="32"/>
    </location>
</feature>
<dbReference type="AlphaFoldDB" id="A0A2P2N0V5"/>